<reference evidence="3" key="1">
    <citation type="submission" date="2021-04" db="EMBL/GenBank/DDBJ databases">
        <title>A novel Synergistetes isolate from a pyrite-forming mixed culture.</title>
        <authorList>
            <person name="Bunk B."/>
            <person name="Sproer C."/>
            <person name="Spring S."/>
            <person name="Pester M."/>
        </authorList>
    </citation>
    <scope>NUCLEOTIDE SEQUENCE [LARGE SCALE GENOMIC DNA]</scope>
    <source>
        <strain evidence="3">J.5.4.2-T.3.5.2</strain>
    </source>
</reference>
<dbReference type="EMBL" id="CP072943">
    <property type="protein sequence ID" value="QTX33238.1"/>
    <property type="molecule type" value="Genomic_DNA"/>
</dbReference>
<dbReference type="Pfam" id="PF10097">
    <property type="entry name" value="DUF2335"/>
    <property type="match status" value="1"/>
</dbReference>
<keyword evidence="1" id="KW-0812">Transmembrane</keyword>
<dbReference type="KEGG" id="aram:KAR29_04915"/>
<gene>
    <name evidence="2" type="ORF">KAR29_04915</name>
</gene>
<evidence type="ECO:0000313" key="2">
    <source>
        <dbReference type="EMBL" id="QTX33238.1"/>
    </source>
</evidence>
<keyword evidence="3" id="KW-1185">Reference proteome</keyword>
<keyword evidence="1" id="KW-0472">Membrane</keyword>
<protein>
    <submittedName>
        <fullName evidence="2">DUF2335 domain-containing protein</fullName>
    </submittedName>
</protein>
<evidence type="ECO:0000256" key="1">
    <source>
        <dbReference type="SAM" id="Phobius"/>
    </source>
</evidence>
<feature type="transmembrane region" description="Helical" evidence="1">
    <location>
        <begin position="101"/>
        <end position="119"/>
    </location>
</feature>
<dbReference type="Proteomes" id="UP000671879">
    <property type="component" value="Chromosome"/>
</dbReference>
<sequence>MPSNRSRSLLQAKTTRIVRTEAYEGPLPSPEILARYNEVCPGAAERILVMAENQARHRQGLEAEVIRSRTRDSRCGIFCGLAIGISSIVCGTAAVIWGHSWAGTFIGTGGVAGLVGVFIHGTNSSRAEREAKASQN</sequence>
<name>A0A9Q7AQ55_9BACT</name>
<evidence type="ECO:0000313" key="3">
    <source>
        <dbReference type="Proteomes" id="UP000671879"/>
    </source>
</evidence>
<dbReference type="AlphaFoldDB" id="A0A9Q7AQ55"/>
<organism evidence="2 3">
    <name type="scientific">Aminithiophilus ramosus</name>
    <dbReference type="NCBI Taxonomy" id="3029084"/>
    <lineage>
        <taxon>Bacteria</taxon>
        <taxon>Thermotogati</taxon>
        <taxon>Synergistota</taxon>
        <taxon>Synergistia</taxon>
        <taxon>Synergistales</taxon>
        <taxon>Aminithiophilaceae</taxon>
        <taxon>Aminithiophilus</taxon>
    </lineage>
</organism>
<proteinExistence type="predicted"/>
<dbReference type="InterPro" id="IPR019284">
    <property type="entry name" value="RP532"/>
</dbReference>
<feature type="transmembrane region" description="Helical" evidence="1">
    <location>
        <begin position="75"/>
        <end position="95"/>
    </location>
</feature>
<keyword evidence="1" id="KW-1133">Transmembrane helix</keyword>
<dbReference type="RefSeq" id="WP_274374517.1">
    <property type="nucleotide sequence ID" value="NZ_CP072943.1"/>
</dbReference>
<accession>A0A9Q7AQ55</accession>